<dbReference type="AlphaFoldDB" id="A0A9W8MYB5"/>
<evidence type="ECO:0000313" key="3">
    <source>
        <dbReference type="Proteomes" id="UP001148786"/>
    </source>
</evidence>
<dbReference type="Proteomes" id="UP001148786">
    <property type="component" value="Unassembled WGS sequence"/>
</dbReference>
<evidence type="ECO:0000313" key="2">
    <source>
        <dbReference type="EMBL" id="KAJ3511860.1"/>
    </source>
</evidence>
<proteinExistence type="predicted"/>
<sequence length="182" mass="20513">MVFNSNPSNSSQESNPLLQRQLDTLSANANSVNATLQQVIQQQKDTEDRYQRDRTNLIDAFRETTNVYYLTNLINSTQSEIMTLQTSIDHQESLKLLLPPNDPRVQELDDRTARLQHRIYEAESHKKDLTTQLQAKQLTLTTSSPMATSFMEPVVISDQDQQMSSASPAPIASMPEASTSNK</sequence>
<reference evidence="2" key="1">
    <citation type="submission" date="2022-07" db="EMBL/GenBank/DDBJ databases">
        <title>Genome Sequence of Agrocybe chaxingu.</title>
        <authorList>
            <person name="Buettner E."/>
        </authorList>
    </citation>
    <scope>NUCLEOTIDE SEQUENCE</scope>
    <source>
        <strain evidence="2">MP-N11</strain>
    </source>
</reference>
<dbReference type="EMBL" id="JANKHO010000299">
    <property type="protein sequence ID" value="KAJ3511860.1"/>
    <property type="molecule type" value="Genomic_DNA"/>
</dbReference>
<comment type="caution">
    <text evidence="2">The sequence shown here is derived from an EMBL/GenBank/DDBJ whole genome shotgun (WGS) entry which is preliminary data.</text>
</comment>
<protein>
    <submittedName>
        <fullName evidence="2">Uncharacterized protein</fullName>
    </submittedName>
</protein>
<organism evidence="2 3">
    <name type="scientific">Agrocybe chaxingu</name>
    <dbReference type="NCBI Taxonomy" id="84603"/>
    <lineage>
        <taxon>Eukaryota</taxon>
        <taxon>Fungi</taxon>
        <taxon>Dikarya</taxon>
        <taxon>Basidiomycota</taxon>
        <taxon>Agaricomycotina</taxon>
        <taxon>Agaricomycetes</taxon>
        <taxon>Agaricomycetidae</taxon>
        <taxon>Agaricales</taxon>
        <taxon>Agaricineae</taxon>
        <taxon>Strophariaceae</taxon>
        <taxon>Agrocybe</taxon>
    </lineage>
</organism>
<keyword evidence="3" id="KW-1185">Reference proteome</keyword>
<name>A0A9W8MYB5_9AGAR</name>
<feature type="region of interest" description="Disordered" evidence="1">
    <location>
        <begin position="152"/>
        <end position="182"/>
    </location>
</feature>
<evidence type="ECO:0000256" key="1">
    <source>
        <dbReference type="SAM" id="MobiDB-lite"/>
    </source>
</evidence>
<accession>A0A9W8MYB5</accession>
<gene>
    <name evidence="2" type="ORF">NLJ89_g3862</name>
</gene>
<feature type="compositionally biased region" description="Low complexity" evidence="1">
    <location>
        <begin position="164"/>
        <end position="182"/>
    </location>
</feature>